<evidence type="ECO:0000313" key="2">
    <source>
        <dbReference type="Proteomes" id="UP001497382"/>
    </source>
</evidence>
<proteinExistence type="predicted"/>
<protein>
    <submittedName>
        <fullName evidence="1">Uncharacterized protein</fullName>
    </submittedName>
</protein>
<dbReference type="AlphaFoldDB" id="A0AAV2BN67"/>
<name>A0AAV2BN67_9ARAC</name>
<accession>A0AAV2BN67</accession>
<sequence length="52" mass="5871">MPIAEKRSATDGVVVPFKKPRTELIPGIDSHEDPMKWKIFIGPVSDIRKHCV</sequence>
<feature type="non-terminal residue" evidence="1">
    <location>
        <position position="52"/>
    </location>
</feature>
<organism evidence="1 2">
    <name type="scientific">Larinioides sclopetarius</name>
    <dbReference type="NCBI Taxonomy" id="280406"/>
    <lineage>
        <taxon>Eukaryota</taxon>
        <taxon>Metazoa</taxon>
        <taxon>Ecdysozoa</taxon>
        <taxon>Arthropoda</taxon>
        <taxon>Chelicerata</taxon>
        <taxon>Arachnida</taxon>
        <taxon>Araneae</taxon>
        <taxon>Araneomorphae</taxon>
        <taxon>Entelegynae</taxon>
        <taxon>Araneoidea</taxon>
        <taxon>Araneidae</taxon>
        <taxon>Larinioides</taxon>
    </lineage>
</organism>
<keyword evidence="2" id="KW-1185">Reference proteome</keyword>
<gene>
    <name evidence="1" type="ORF">LARSCL_LOCUS20007</name>
</gene>
<dbReference type="EMBL" id="CAXIEN010000408">
    <property type="protein sequence ID" value="CAL1296929.1"/>
    <property type="molecule type" value="Genomic_DNA"/>
</dbReference>
<evidence type="ECO:0000313" key="1">
    <source>
        <dbReference type="EMBL" id="CAL1296929.1"/>
    </source>
</evidence>
<dbReference type="Proteomes" id="UP001497382">
    <property type="component" value="Unassembled WGS sequence"/>
</dbReference>
<reference evidence="1 2" key="1">
    <citation type="submission" date="2024-04" db="EMBL/GenBank/DDBJ databases">
        <authorList>
            <person name="Rising A."/>
            <person name="Reimegard J."/>
            <person name="Sonavane S."/>
            <person name="Akerstrom W."/>
            <person name="Nylinder S."/>
            <person name="Hedman E."/>
            <person name="Kallberg Y."/>
        </authorList>
    </citation>
    <scope>NUCLEOTIDE SEQUENCE [LARGE SCALE GENOMIC DNA]</scope>
</reference>
<comment type="caution">
    <text evidence="1">The sequence shown here is derived from an EMBL/GenBank/DDBJ whole genome shotgun (WGS) entry which is preliminary data.</text>
</comment>